<dbReference type="SMART" id="SM00184">
    <property type="entry name" value="RING"/>
    <property type="match status" value="1"/>
</dbReference>
<proteinExistence type="predicted"/>
<name>E4Y0A5_OIKDI</name>
<evidence type="ECO:0000256" key="2">
    <source>
        <dbReference type="ARBA" id="ARBA00022771"/>
    </source>
</evidence>
<dbReference type="SUPFAM" id="SSF57850">
    <property type="entry name" value="RING/U-box"/>
    <property type="match status" value="1"/>
</dbReference>
<reference evidence="6" key="1">
    <citation type="journal article" date="2010" name="Science">
        <title>Plasticity of animal genome architecture unmasked by rapid evolution of a pelagic tunicate.</title>
        <authorList>
            <person name="Denoeud F."/>
            <person name="Henriet S."/>
            <person name="Mungpakdee S."/>
            <person name="Aury J.M."/>
            <person name="Da Silva C."/>
            <person name="Brinkmann H."/>
            <person name="Mikhaleva J."/>
            <person name="Olsen L.C."/>
            <person name="Jubin C."/>
            <person name="Canestro C."/>
            <person name="Bouquet J.M."/>
            <person name="Danks G."/>
            <person name="Poulain J."/>
            <person name="Campsteijn C."/>
            <person name="Adamski M."/>
            <person name="Cross I."/>
            <person name="Yadetie F."/>
            <person name="Muffato M."/>
            <person name="Louis A."/>
            <person name="Butcher S."/>
            <person name="Tsagkogeorga G."/>
            <person name="Konrad A."/>
            <person name="Singh S."/>
            <person name="Jensen M.F."/>
            <person name="Cong E.H."/>
            <person name="Eikeseth-Otteraa H."/>
            <person name="Noel B."/>
            <person name="Anthouard V."/>
            <person name="Porcel B.M."/>
            <person name="Kachouri-Lafond R."/>
            <person name="Nishino A."/>
            <person name="Ugolini M."/>
            <person name="Chourrout P."/>
            <person name="Nishida H."/>
            <person name="Aasland R."/>
            <person name="Huzurbazar S."/>
            <person name="Westhof E."/>
            <person name="Delsuc F."/>
            <person name="Lehrach H."/>
            <person name="Reinhardt R."/>
            <person name="Weissenbach J."/>
            <person name="Roy S.W."/>
            <person name="Artiguenave F."/>
            <person name="Postlethwait J.H."/>
            <person name="Manak J.R."/>
            <person name="Thompson E.M."/>
            <person name="Jaillon O."/>
            <person name="Du Pasquier L."/>
            <person name="Boudinot P."/>
            <person name="Liberles D.A."/>
            <person name="Volff J.N."/>
            <person name="Philippe H."/>
            <person name="Lenhard B."/>
            <person name="Roest Crollius H."/>
            <person name="Wincker P."/>
            <person name="Chourrout D."/>
        </authorList>
    </citation>
    <scope>NUCLEOTIDE SEQUENCE [LARGE SCALE GENOMIC DNA]</scope>
</reference>
<dbReference type="PANTHER" id="PTHR23041:SF78">
    <property type="entry name" value="E3 UBIQUITIN-PROTEIN LIGASE RNF4"/>
    <property type="match status" value="1"/>
</dbReference>
<evidence type="ECO:0000313" key="6">
    <source>
        <dbReference type="EMBL" id="CBY17762.1"/>
    </source>
</evidence>
<dbReference type="InParanoid" id="E4Y0A5"/>
<gene>
    <name evidence="6" type="ORF">GSOID_T00012218001</name>
</gene>
<keyword evidence="7" id="KW-1185">Reference proteome</keyword>
<dbReference type="PROSITE" id="PS00518">
    <property type="entry name" value="ZF_RING_1"/>
    <property type="match status" value="1"/>
</dbReference>
<organism evidence="6">
    <name type="scientific">Oikopleura dioica</name>
    <name type="common">Tunicate</name>
    <dbReference type="NCBI Taxonomy" id="34765"/>
    <lineage>
        <taxon>Eukaryota</taxon>
        <taxon>Metazoa</taxon>
        <taxon>Chordata</taxon>
        <taxon>Tunicata</taxon>
        <taxon>Appendicularia</taxon>
        <taxon>Copelata</taxon>
        <taxon>Oikopleuridae</taxon>
        <taxon>Oikopleura</taxon>
    </lineage>
</organism>
<dbReference type="PANTHER" id="PTHR23041">
    <property type="entry name" value="RING FINGER DOMAIN-CONTAINING"/>
    <property type="match status" value="1"/>
</dbReference>
<dbReference type="Gene3D" id="3.30.40.10">
    <property type="entry name" value="Zinc/RING finger domain, C3HC4 (zinc finger)"/>
    <property type="match status" value="1"/>
</dbReference>
<dbReference type="EMBL" id="FN653474">
    <property type="protein sequence ID" value="CBY17762.1"/>
    <property type="molecule type" value="Genomic_DNA"/>
</dbReference>
<feature type="domain" description="RING-type" evidence="5">
    <location>
        <begin position="81"/>
        <end position="123"/>
    </location>
</feature>
<dbReference type="InterPro" id="IPR001841">
    <property type="entry name" value="Znf_RING"/>
</dbReference>
<dbReference type="Pfam" id="PF14634">
    <property type="entry name" value="zf-RING_5"/>
    <property type="match status" value="1"/>
</dbReference>
<dbReference type="InterPro" id="IPR013083">
    <property type="entry name" value="Znf_RING/FYVE/PHD"/>
</dbReference>
<sequence>MYEKLGSTNNYKKLGSAKTYKRHALADARNEEKIQKHFLVRKKKWRKTVQNRALFLATDAMKEDNSDSENESEPENDENSCKICFEKYESEGDRQKAAIVACGHQFCCGCLSSLPRKSCPTCRTAFNKKRILKLFP</sequence>
<dbReference type="AlphaFoldDB" id="E4Y0A5"/>
<keyword evidence="1" id="KW-0479">Metal-binding</keyword>
<dbReference type="PROSITE" id="PS50089">
    <property type="entry name" value="ZF_RING_2"/>
    <property type="match status" value="1"/>
</dbReference>
<accession>E4Y0A5</accession>
<keyword evidence="3" id="KW-0862">Zinc</keyword>
<protein>
    <recommendedName>
        <fullName evidence="5">RING-type domain-containing protein</fullName>
    </recommendedName>
</protein>
<evidence type="ECO:0000256" key="3">
    <source>
        <dbReference type="ARBA" id="ARBA00022833"/>
    </source>
</evidence>
<dbReference type="Proteomes" id="UP000001307">
    <property type="component" value="Unassembled WGS sequence"/>
</dbReference>
<evidence type="ECO:0000256" key="1">
    <source>
        <dbReference type="ARBA" id="ARBA00022723"/>
    </source>
</evidence>
<keyword evidence="2 4" id="KW-0863">Zinc-finger</keyword>
<evidence type="ECO:0000259" key="5">
    <source>
        <dbReference type="PROSITE" id="PS50089"/>
    </source>
</evidence>
<evidence type="ECO:0000256" key="4">
    <source>
        <dbReference type="PROSITE-ProRule" id="PRU00175"/>
    </source>
</evidence>
<dbReference type="OrthoDB" id="6105938at2759"/>
<dbReference type="GO" id="GO:0008270">
    <property type="term" value="F:zinc ion binding"/>
    <property type="evidence" value="ECO:0007669"/>
    <property type="project" value="UniProtKB-KW"/>
</dbReference>
<dbReference type="InterPro" id="IPR047134">
    <property type="entry name" value="RNF4"/>
</dbReference>
<evidence type="ECO:0000313" key="7">
    <source>
        <dbReference type="Proteomes" id="UP000001307"/>
    </source>
</evidence>
<dbReference type="InterPro" id="IPR017907">
    <property type="entry name" value="Znf_RING_CS"/>
</dbReference>